<dbReference type="InterPro" id="IPR003594">
    <property type="entry name" value="HATPase_dom"/>
</dbReference>
<dbReference type="RefSeq" id="WP_249102165.1">
    <property type="nucleotide sequence ID" value="NZ_JAMAST010000015.1"/>
</dbReference>
<dbReference type="Proteomes" id="UP001203004">
    <property type="component" value="Unassembled WGS sequence"/>
</dbReference>
<evidence type="ECO:0000256" key="3">
    <source>
        <dbReference type="ARBA" id="ARBA00023012"/>
    </source>
</evidence>
<evidence type="ECO:0000256" key="2">
    <source>
        <dbReference type="ARBA" id="ARBA00022777"/>
    </source>
</evidence>
<sequence length="675" mass="77128">MRGNSKVQKKQWLLFSGQAIALIAAVVLSIMCVKNGDSLFHVVLSVVFFLVCFGMGVSLWFMKTRWDTLMLFQSIISLLWFVWGTGHSEIENLLCLGIYAVSLLLCVRVLNQFFGRSRLRWMSRGEERTLYGSIAAAMMFAAFAPHTANAARLAMLIVGAATLFAVFCTFRILRRYRNAAYQPLLQTLLLGLVFAFFPNLGLSVFPSIFSDQLIFSQLAGIFTMILPLLIFYIIVFRHFIDISYFMTRVCYCAAIAAPMAALLGALFYILNQWDLMTFDVNGLDSYRFSAVVFVVLFAALYIKKYLDYSLRKRLYPKRLDFQASLNRLLQWMRSTSDRSEIGRILSREMEASLPVEGVSLVQHTRNETDVMCSEDSKQEELGKMATNQDGFRILLARSVKTKVALTGKWKMPRRRLNPDERAWLDALINYAQIVIENLTNTQDMLDNLEEASAPSTSLPLTIKKMMLRISERERWKLSRRLHDQNMQDQLDVARQLDVWAAETEDAQNKALMVNIRERILDSIFVLRQVINDLHPEFIYRTGLRKALIDLFDKANLRADFTLRWSIDEHLDGFQHDWEMAVYRIVQELLNNAQKHSRARLVTLDLRKKDGRFLLAYADDGIGMDVSGIGYSFGTMGFPGMIGRVEGLGGQAAIESEKGKGVSIVIQWADKERDCS</sequence>
<protein>
    <recommendedName>
        <fullName evidence="5">Histidine kinase/HSP90-like ATPase domain-containing protein</fullName>
    </recommendedName>
</protein>
<feature type="transmembrane region" description="Helical" evidence="4">
    <location>
        <begin position="285"/>
        <end position="302"/>
    </location>
</feature>
<comment type="caution">
    <text evidence="6">The sequence shown here is derived from an EMBL/GenBank/DDBJ whole genome shotgun (WGS) entry which is preliminary data.</text>
</comment>
<gene>
    <name evidence="6" type="ORF">M3N64_10965</name>
</gene>
<dbReference type="CDD" id="cd16917">
    <property type="entry name" value="HATPase_UhpB-NarQ-NarX-like"/>
    <property type="match status" value="1"/>
</dbReference>
<feature type="transmembrane region" description="Helical" evidence="4">
    <location>
        <begin position="130"/>
        <end position="148"/>
    </location>
</feature>
<dbReference type="InterPro" id="IPR050482">
    <property type="entry name" value="Sensor_HK_TwoCompSys"/>
</dbReference>
<name>A0ABT0MC40_9BACL</name>
<dbReference type="Gene3D" id="3.30.565.10">
    <property type="entry name" value="Histidine kinase-like ATPase, C-terminal domain"/>
    <property type="match status" value="1"/>
</dbReference>
<keyword evidence="4" id="KW-0472">Membrane</keyword>
<evidence type="ECO:0000313" key="6">
    <source>
        <dbReference type="EMBL" id="MCL1632439.1"/>
    </source>
</evidence>
<dbReference type="PANTHER" id="PTHR24421:SF60">
    <property type="entry name" value="SENSOR HISTIDINE KINASE COMP"/>
    <property type="match status" value="1"/>
</dbReference>
<keyword evidence="4" id="KW-0812">Transmembrane</keyword>
<dbReference type="PANTHER" id="PTHR24421">
    <property type="entry name" value="NITRATE/NITRITE SENSOR PROTEIN NARX-RELATED"/>
    <property type="match status" value="1"/>
</dbReference>
<feature type="transmembrane region" description="Helical" evidence="4">
    <location>
        <begin position="12"/>
        <end position="33"/>
    </location>
</feature>
<reference evidence="6 7" key="1">
    <citation type="submission" date="2022-05" db="EMBL/GenBank/DDBJ databases">
        <title>Sporolactobacillus sp nov CPB3-1, isolated from tree bark (Mangifera indica L.).</title>
        <authorList>
            <person name="Phuengjayaem S."/>
            <person name="Tanasupawat S."/>
        </authorList>
    </citation>
    <scope>NUCLEOTIDE SEQUENCE [LARGE SCALE GENOMIC DNA]</scope>
    <source>
        <strain evidence="6 7">CPB3-1</strain>
    </source>
</reference>
<dbReference type="InterPro" id="IPR036890">
    <property type="entry name" value="HATPase_C_sf"/>
</dbReference>
<proteinExistence type="predicted"/>
<feature type="transmembrane region" description="Helical" evidence="4">
    <location>
        <begin position="248"/>
        <end position="270"/>
    </location>
</feature>
<feature type="transmembrane region" description="Helical" evidence="4">
    <location>
        <begin position="90"/>
        <end position="110"/>
    </location>
</feature>
<feature type="transmembrane region" description="Helical" evidence="4">
    <location>
        <begin position="214"/>
        <end position="236"/>
    </location>
</feature>
<keyword evidence="4" id="KW-1133">Transmembrane helix</keyword>
<dbReference type="Pfam" id="PF02518">
    <property type="entry name" value="HATPase_c"/>
    <property type="match status" value="1"/>
</dbReference>
<feature type="transmembrane region" description="Helical" evidence="4">
    <location>
        <begin position="68"/>
        <end position="84"/>
    </location>
</feature>
<accession>A0ABT0MC40</accession>
<dbReference type="SUPFAM" id="SSF55874">
    <property type="entry name" value="ATPase domain of HSP90 chaperone/DNA topoisomerase II/histidine kinase"/>
    <property type="match status" value="1"/>
</dbReference>
<keyword evidence="3" id="KW-0902">Two-component regulatory system</keyword>
<feature type="transmembrane region" description="Helical" evidence="4">
    <location>
        <begin position="154"/>
        <end position="173"/>
    </location>
</feature>
<evidence type="ECO:0000256" key="1">
    <source>
        <dbReference type="ARBA" id="ARBA00022679"/>
    </source>
</evidence>
<keyword evidence="7" id="KW-1185">Reference proteome</keyword>
<keyword evidence="2" id="KW-0418">Kinase</keyword>
<evidence type="ECO:0000256" key="4">
    <source>
        <dbReference type="SAM" id="Phobius"/>
    </source>
</evidence>
<evidence type="ECO:0000259" key="5">
    <source>
        <dbReference type="Pfam" id="PF02518"/>
    </source>
</evidence>
<keyword evidence="1" id="KW-0808">Transferase</keyword>
<organism evidence="6 7">
    <name type="scientific">Sporolactobacillus mangiferae</name>
    <dbReference type="NCBI Taxonomy" id="2940498"/>
    <lineage>
        <taxon>Bacteria</taxon>
        <taxon>Bacillati</taxon>
        <taxon>Bacillota</taxon>
        <taxon>Bacilli</taxon>
        <taxon>Bacillales</taxon>
        <taxon>Sporolactobacillaceae</taxon>
        <taxon>Sporolactobacillus</taxon>
    </lineage>
</organism>
<feature type="domain" description="Histidine kinase/HSP90-like ATPase" evidence="5">
    <location>
        <begin position="580"/>
        <end position="666"/>
    </location>
</feature>
<feature type="transmembrane region" description="Helical" evidence="4">
    <location>
        <begin position="39"/>
        <end position="61"/>
    </location>
</feature>
<evidence type="ECO:0000313" key="7">
    <source>
        <dbReference type="Proteomes" id="UP001203004"/>
    </source>
</evidence>
<feature type="transmembrane region" description="Helical" evidence="4">
    <location>
        <begin position="185"/>
        <end position="208"/>
    </location>
</feature>
<dbReference type="EMBL" id="JAMAST010000015">
    <property type="protein sequence ID" value="MCL1632439.1"/>
    <property type="molecule type" value="Genomic_DNA"/>
</dbReference>